<evidence type="ECO:0000256" key="7">
    <source>
        <dbReference type="SAM" id="MobiDB-lite"/>
    </source>
</evidence>
<dbReference type="GO" id="GO:0009626">
    <property type="term" value="P:plant-type hypersensitive response"/>
    <property type="evidence" value="ECO:0007669"/>
    <property type="project" value="UniProtKB-ARBA"/>
</dbReference>
<evidence type="ECO:0000313" key="11">
    <source>
        <dbReference type="EnsemblPlants" id="AET2Gv20921400.1"/>
    </source>
</evidence>
<dbReference type="RefSeq" id="XP_020196925.1">
    <property type="nucleotide sequence ID" value="XM_020341336.4"/>
</dbReference>
<organism evidence="11 12">
    <name type="scientific">Aegilops tauschii subsp. strangulata</name>
    <name type="common">Goatgrass</name>
    <dbReference type="NCBI Taxonomy" id="200361"/>
    <lineage>
        <taxon>Eukaryota</taxon>
        <taxon>Viridiplantae</taxon>
        <taxon>Streptophyta</taxon>
        <taxon>Embryophyta</taxon>
        <taxon>Tracheophyta</taxon>
        <taxon>Spermatophyta</taxon>
        <taxon>Magnoliopsida</taxon>
        <taxon>Liliopsida</taxon>
        <taxon>Poales</taxon>
        <taxon>Poaceae</taxon>
        <taxon>BOP clade</taxon>
        <taxon>Pooideae</taxon>
        <taxon>Triticodae</taxon>
        <taxon>Triticeae</taxon>
        <taxon>Triticinae</taxon>
        <taxon>Aegilops</taxon>
    </lineage>
</organism>
<dbReference type="GO" id="GO:0042742">
    <property type="term" value="P:defense response to bacterium"/>
    <property type="evidence" value="ECO:0007669"/>
    <property type="project" value="UniProtKB-ARBA"/>
</dbReference>
<feature type="region of interest" description="Disordered" evidence="7">
    <location>
        <begin position="141"/>
        <end position="175"/>
    </location>
</feature>
<evidence type="ECO:0000256" key="1">
    <source>
        <dbReference type="ARBA" id="ARBA00008894"/>
    </source>
</evidence>
<keyword evidence="3" id="KW-0677">Repeat</keyword>
<dbReference type="InterPro" id="IPR044974">
    <property type="entry name" value="Disease_R_plants"/>
</dbReference>
<evidence type="ECO:0000256" key="4">
    <source>
        <dbReference type="ARBA" id="ARBA00022741"/>
    </source>
</evidence>
<dbReference type="InterPro" id="IPR036388">
    <property type="entry name" value="WH-like_DNA-bd_sf"/>
</dbReference>
<feature type="domain" description="Disease resistance N-terminal" evidence="8">
    <location>
        <begin position="8"/>
        <end position="87"/>
    </location>
</feature>
<dbReference type="InterPro" id="IPR038005">
    <property type="entry name" value="RX-like_CC"/>
</dbReference>
<dbReference type="Gramene" id="AET2Gv20921400.1">
    <property type="protein sequence ID" value="AET2Gv20921400.1"/>
    <property type="gene ID" value="AET2Gv20921400"/>
</dbReference>
<dbReference type="InterPro" id="IPR055414">
    <property type="entry name" value="LRR_R13L4/SHOC2-like"/>
</dbReference>
<feature type="domain" description="Disease resistance R13L4/SHOC-2-like LRR" evidence="10">
    <location>
        <begin position="935"/>
        <end position="1277"/>
    </location>
</feature>
<keyword evidence="2" id="KW-0433">Leucine-rich repeat</keyword>
<evidence type="ECO:0000259" key="10">
    <source>
        <dbReference type="Pfam" id="PF23598"/>
    </source>
</evidence>
<dbReference type="Pfam" id="PF23559">
    <property type="entry name" value="WHD_DRP"/>
    <property type="match status" value="1"/>
</dbReference>
<reference evidence="12" key="2">
    <citation type="journal article" date="2017" name="Nat. Plants">
        <title>The Aegilops tauschii genome reveals multiple impacts of transposons.</title>
        <authorList>
            <person name="Zhao G."/>
            <person name="Zou C."/>
            <person name="Li K."/>
            <person name="Wang K."/>
            <person name="Li T."/>
            <person name="Gao L."/>
            <person name="Zhang X."/>
            <person name="Wang H."/>
            <person name="Yang Z."/>
            <person name="Liu X."/>
            <person name="Jiang W."/>
            <person name="Mao L."/>
            <person name="Kong X."/>
            <person name="Jiao Y."/>
            <person name="Jia J."/>
        </authorList>
    </citation>
    <scope>NUCLEOTIDE SEQUENCE [LARGE SCALE GENOMIC DNA]</scope>
    <source>
        <strain evidence="12">cv. AL8/78</strain>
    </source>
</reference>
<sequence>MSELAAGAVSSLLSVIRSEALLLGGVRDDVQFIKEEMESMKSFLAHLARWAPPGGEHDEQVRTWMNQVRLLAQDCNNCIDLYLYRGNPDVHRARGGLRRYLWWATWFLHKLVAQHRAAEQLRRLKERARDVGERRLRYGVEVPAKSGEGQSSRTAAATTKQTATQGSYAAGDGDEDEDGDYQLVGAMATNGHSGRRAFIEPRTLDDYAKAKLWEWIHGIPLGAGETLSMVIVAPYTHQDLLALVQEMWVLPPPDVVYHRILLVDIPAVHPDFVRLRPKEVLFYILRELKHAKSHQPKPQEQRTEGEVEEKNLDPWEVYIRRLQIYSEKKRAIALLKIKENIKEMKVYEKLEKIKSDIQGRVLRGDRLSKGDKLQGEFDQLDLDVLLELMLHAAVDASQQGQGKKKDMHRLPPWDNNNIIVKKLKEHMEVEENDKVEEEEAVKHMGVEQGEEDTAKHREEEGGEVTCTHMEEGGEVTIHTEEGKGEVTIHREEGEEGGGGGETTKHLEEGEGEVTIHREKEEGGGGQTSKHMEGKGGGIESQQTPWIHLDEAQYAQILRKLFPKSSGSKPLQAQDGSLGKQATKTTTAILGEDQIKQMIHDAKEDILRELQEGKNDNSEATAEPGVPDQSPETISEKIGQMMDKIKHEFKEQLKIKGLVDEIKRNLNYVPEWNNYEGPLFILKVDELMDVSTWEDTRKALSLLNCSADLMIVNPTKDIQLAKEYCYPPREPIDYSLEGLYHDTVLELTSQQKNEDNYNPQIFRDILYECEPHEFCMKIFTHALYANPKRSNEELLKLHSTLRALPTSFHNIAKVMFKFSYNDLPKEYKSCLLYLAIFPPGYKIRRSTLITRWVAEGLTSKEDWPSSVCQANRCFDALVDRCLVYPADIGATGNVKSCVVGDPVHGFITAIARKQHMVETRLSHHLARHFSIFNEIQLRSSDKIDKFFQGISKSPRVSLLKVLDLEGCPYLVGKNQRYLKDICSKMLLLKYLSLRRTCITQLPREINNLHELEVLDIRETKVPPHATTNILLLKLKRLLAGHIDQNTSNFGSSGQIPRRIDKMVNMEVLSNVKAQQSHDLKEVGKLWQLRKLGVVIDDKDSHLRNFLQTISDLHECLCSLSVTTIPAATPHEGTPSSAELPGGIASLLENHPKILESLSIRGATQKGRLLPLFIKGDKNKLAKVTLGSTLLSQDDLVDLAKLPKLQFIRLQHIACTEPMLNFKKGEFSCLKYLVVEGSDLTDITFEDGAAPEIEKMVLSFTTTGSISGIDRLPKLKELELNDSFCGSLLSSFDKAAHIAKLTLRGTLLEQDALQILAKKPSIRTLVLLDKSFSGGQNEITLKKDEFLWLNVLVVDCSAITKIVFICGSAPRLEKIVWSSFTTLSGIDKLPRLKELELNGGQVPDEVREAIEKHKNKPSLKLNGPETQD</sequence>
<evidence type="ECO:0000259" key="9">
    <source>
        <dbReference type="Pfam" id="PF23559"/>
    </source>
</evidence>
<feature type="compositionally biased region" description="Basic and acidic residues" evidence="7">
    <location>
        <begin position="502"/>
        <end position="522"/>
    </location>
</feature>
<feature type="region of interest" description="Disordered" evidence="7">
    <location>
        <begin position="491"/>
        <end position="539"/>
    </location>
</feature>
<dbReference type="GO" id="GO:0000166">
    <property type="term" value="F:nucleotide binding"/>
    <property type="evidence" value="ECO:0007669"/>
    <property type="project" value="UniProtKB-KW"/>
</dbReference>
<dbReference type="KEGG" id="ats:109782718"/>
<keyword evidence="6" id="KW-0175">Coiled coil</keyword>
<dbReference type="Gene3D" id="1.10.10.10">
    <property type="entry name" value="Winged helix-like DNA-binding domain superfamily/Winged helix DNA-binding domain"/>
    <property type="match status" value="1"/>
</dbReference>
<feature type="domain" description="Disease resistance protein winged helix" evidence="9">
    <location>
        <begin position="835"/>
        <end position="905"/>
    </location>
</feature>
<dbReference type="GeneID" id="109782718"/>
<reference evidence="11" key="4">
    <citation type="submission" date="2019-03" db="UniProtKB">
        <authorList>
            <consortium name="EnsemblPlants"/>
        </authorList>
    </citation>
    <scope>IDENTIFICATION</scope>
</reference>
<dbReference type="PANTHER" id="PTHR23155:SF1062">
    <property type="entry name" value="OS11G0579400 PROTEIN"/>
    <property type="match status" value="1"/>
</dbReference>
<feature type="region of interest" description="Disordered" evidence="7">
    <location>
        <begin position="612"/>
        <end position="632"/>
    </location>
</feature>
<evidence type="ECO:0000313" key="12">
    <source>
        <dbReference type="Proteomes" id="UP000015105"/>
    </source>
</evidence>
<keyword evidence="12" id="KW-1185">Reference proteome</keyword>
<dbReference type="OMA" id="DQCPLII"/>
<comment type="similarity">
    <text evidence="1">Belongs to the disease resistance NB-LRR family.</text>
</comment>
<feature type="compositionally biased region" description="Low complexity" evidence="7">
    <location>
        <begin position="154"/>
        <end position="165"/>
    </location>
</feature>
<keyword evidence="5" id="KW-0611">Plant defense</keyword>
<protein>
    <submittedName>
        <fullName evidence="11">Uncharacterized protein</fullName>
    </submittedName>
</protein>
<dbReference type="OrthoDB" id="687885at2759"/>
<evidence type="ECO:0000256" key="6">
    <source>
        <dbReference type="ARBA" id="ARBA00023054"/>
    </source>
</evidence>
<dbReference type="Gene3D" id="3.80.10.10">
    <property type="entry name" value="Ribonuclease Inhibitor"/>
    <property type="match status" value="2"/>
</dbReference>
<evidence type="ECO:0000256" key="3">
    <source>
        <dbReference type="ARBA" id="ARBA00022737"/>
    </source>
</evidence>
<dbReference type="PANTHER" id="PTHR23155">
    <property type="entry name" value="DISEASE RESISTANCE PROTEIN RP"/>
    <property type="match status" value="1"/>
</dbReference>
<dbReference type="Proteomes" id="UP000015105">
    <property type="component" value="Chromosome 2D"/>
</dbReference>
<evidence type="ECO:0000256" key="5">
    <source>
        <dbReference type="ARBA" id="ARBA00022821"/>
    </source>
</evidence>
<reference evidence="12" key="1">
    <citation type="journal article" date="2014" name="Science">
        <title>Ancient hybridizations among the ancestral genomes of bread wheat.</title>
        <authorList>
            <consortium name="International Wheat Genome Sequencing Consortium,"/>
            <person name="Marcussen T."/>
            <person name="Sandve S.R."/>
            <person name="Heier L."/>
            <person name="Spannagl M."/>
            <person name="Pfeifer M."/>
            <person name="Jakobsen K.S."/>
            <person name="Wulff B.B."/>
            <person name="Steuernagel B."/>
            <person name="Mayer K.F."/>
            <person name="Olsen O.A."/>
        </authorList>
    </citation>
    <scope>NUCLEOTIDE SEQUENCE [LARGE SCALE GENOMIC DNA]</scope>
    <source>
        <strain evidence="12">cv. AL8/78</strain>
    </source>
</reference>
<dbReference type="Gene3D" id="1.20.5.4130">
    <property type="match status" value="1"/>
</dbReference>
<dbReference type="EnsemblPlants" id="AET2Gv20921400.1">
    <property type="protein sequence ID" value="AET2Gv20921400.1"/>
    <property type="gene ID" value="AET2Gv20921400"/>
</dbReference>
<proteinExistence type="inferred from homology"/>
<accession>A0A453CQ62</accession>
<dbReference type="Pfam" id="PF18052">
    <property type="entry name" value="Rx_N"/>
    <property type="match status" value="1"/>
</dbReference>
<reference evidence="11" key="3">
    <citation type="journal article" date="2017" name="Nature">
        <title>Genome sequence of the progenitor of the wheat D genome Aegilops tauschii.</title>
        <authorList>
            <person name="Luo M.C."/>
            <person name="Gu Y.Q."/>
            <person name="Puiu D."/>
            <person name="Wang H."/>
            <person name="Twardziok S.O."/>
            <person name="Deal K.R."/>
            <person name="Huo N."/>
            <person name="Zhu T."/>
            <person name="Wang L."/>
            <person name="Wang Y."/>
            <person name="McGuire P.E."/>
            <person name="Liu S."/>
            <person name="Long H."/>
            <person name="Ramasamy R.K."/>
            <person name="Rodriguez J.C."/>
            <person name="Van S.L."/>
            <person name="Yuan L."/>
            <person name="Wang Z."/>
            <person name="Xia Z."/>
            <person name="Xiao L."/>
            <person name="Anderson O.D."/>
            <person name="Ouyang S."/>
            <person name="Liang Y."/>
            <person name="Zimin A.V."/>
            <person name="Pertea G."/>
            <person name="Qi P."/>
            <person name="Bennetzen J.L."/>
            <person name="Dai X."/>
            <person name="Dawson M.W."/>
            <person name="Muller H.G."/>
            <person name="Kugler K."/>
            <person name="Rivarola-Duarte L."/>
            <person name="Spannagl M."/>
            <person name="Mayer K.F.X."/>
            <person name="Lu F.H."/>
            <person name="Bevan M.W."/>
            <person name="Leroy P."/>
            <person name="Li P."/>
            <person name="You F.M."/>
            <person name="Sun Q."/>
            <person name="Liu Z."/>
            <person name="Lyons E."/>
            <person name="Wicker T."/>
            <person name="Salzberg S.L."/>
            <person name="Devos K.M."/>
            <person name="Dvorak J."/>
        </authorList>
    </citation>
    <scope>NUCLEOTIDE SEQUENCE [LARGE SCALE GENOMIC DNA]</scope>
    <source>
        <strain evidence="11">cv. AL8/78</strain>
    </source>
</reference>
<name>A0A453CQ62_AEGTS</name>
<keyword evidence="4" id="KW-0547">Nucleotide-binding</keyword>
<dbReference type="InterPro" id="IPR032675">
    <property type="entry name" value="LRR_dom_sf"/>
</dbReference>
<dbReference type="CDD" id="cd14798">
    <property type="entry name" value="RX-CC_like"/>
    <property type="match status" value="1"/>
</dbReference>
<dbReference type="SUPFAM" id="SSF52058">
    <property type="entry name" value="L domain-like"/>
    <property type="match status" value="2"/>
</dbReference>
<dbReference type="FunFam" id="1.10.10.10:FF:000322">
    <property type="entry name" value="Probable disease resistance protein At1g63360"/>
    <property type="match status" value="1"/>
</dbReference>
<dbReference type="STRING" id="200361.A0A453CQ62"/>
<dbReference type="GO" id="GO:0002758">
    <property type="term" value="P:innate immune response-activating signaling pathway"/>
    <property type="evidence" value="ECO:0007669"/>
    <property type="project" value="UniProtKB-ARBA"/>
</dbReference>
<dbReference type="Pfam" id="PF23598">
    <property type="entry name" value="LRR_14"/>
    <property type="match status" value="1"/>
</dbReference>
<dbReference type="InterPro" id="IPR041118">
    <property type="entry name" value="Rx_N"/>
</dbReference>
<evidence type="ECO:0000259" key="8">
    <source>
        <dbReference type="Pfam" id="PF18052"/>
    </source>
</evidence>
<dbReference type="InterPro" id="IPR058922">
    <property type="entry name" value="WHD_DRP"/>
</dbReference>
<evidence type="ECO:0000256" key="2">
    <source>
        <dbReference type="ARBA" id="ARBA00022614"/>
    </source>
</evidence>
<reference evidence="11" key="5">
    <citation type="journal article" date="2021" name="G3 (Bethesda)">
        <title>Aegilops tauschii genome assembly Aet v5.0 features greater sequence contiguity and improved annotation.</title>
        <authorList>
            <person name="Wang L."/>
            <person name="Zhu T."/>
            <person name="Rodriguez J.C."/>
            <person name="Deal K.R."/>
            <person name="Dubcovsky J."/>
            <person name="McGuire P.E."/>
            <person name="Lux T."/>
            <person name="Spannagl M."/>
            <person name="Mayer K.F.X."/>
            <person name="Baldrich P."/>
            <person name="Meyers B.C."/>
            <person name="Huo N."/>
            <person name="Gu Y.Q."/>
            <person name="Zhou H."/>
            <person name="Devos K.M."/>
            <person name="Bennetzen J.L."/>
            <person name="Unver T."/>
            <person name="Budak H."/>
            <person name="Gulick P.J."/>
            <person name="Galiba G."/>
            <person name="Kalapos B."/>
            <person name="Nelson D.R."/>
            <person name="Li P."/>
            <person name="You F.M."/>
            <person name="Luo M.C."/>
            <person name="Dvorak J."/>
        </authorList>
    </citation>
    <scope>NUCLEOTIDE SEQUENCE [LARGE SCALE GENOMIC DNA]</scope>
    <source>
        <strain evidence="11">cv. AL8/78</strain>
    </source>
</reference>